<gene>
    <name evidence="1" type="ORF">QFC22_003998</name>
</gene>
<dbReference type="Proteomes" id="UP001243375">
    <property type="component" value="Unassembled WGS sequence"/>
</dbReference>
<evidence type="ECO:0000313" key="2">
    <source>
        <dbReference type="Proteomes" id="UP001243375"/>
    </source>
</evidence>
<organism evidence="1 2">
    <name type="scientific">Naganishia vaughanmartiniae</name>
    <dbReference type="NCBI Taxonomy" id="1424756"/>
    <lineage>
        <taxon>Eukaryota</taxon>
        <taxon>Fungi</taxon>
        <taxon>Dikarya</taxon>
        <taxon>Basidiomycota</taxon>
        <taxon>Agaricomycotina</taxon>
        <taxon>Tremellomycetes</taxon>
        <taxon>Filobasidiales</taxon>
        <taxon>Filobasidiaceae</taxon>
        <taxon>Naganishia</taxon>
    </lineage>
</organism>
<protein>
    <submittedName>
        <fullName evidence="1">Uncharacterized protein</fullName>
    </submittedName>
</protein>
<dbReference type="EMBL" id="JASBWU010000011">
    <property type="protein sequence ID" value="KAJ9118099.1"/>
    <property type="molecule type" value="Genomic_DNA"/>
</dbReference>
<keyword evidence="2" id="KW-1185">Reference proteome</keyword>
<name>A0ACC2X3V5_9TREE</name>
<evidence type="ECO:0000313" key="1">
    <source>
        <dbReference type="EMBL" id="KAJ9118099.1"/>
    </source>
</evidence>
<comment type="caution">
    <text evidence="1">The sequence shown here is derived from an EMBL/GenBank/DDBJ whole genome shotgun (WGS) entry which is preliminary data.</text>
</comment>
<sequence length="1278" mass="136971">MYGSSSGGGGSGFVIPTSNSRPGSPQQSTTEGPYASNGGHGYKRPAAGYGMDEQSGKRMRMSDAAGGSGAGGGFTNAARHPSSIEAEDIIAGIRGAISAGSNNGGAGGYAPMGYSNPNASGSQHNPTAGMYFAHPHSSGMPHQQQHRTTHSQTPHLSSDQNNAGSPEEEGDDDSEGSDAEGEESGSAFPSSHAHNQHGHGGVTGGAGGQGYVRFTADSEAPGGTGEESVAGDNDEERKRPKMTRGSRRLKMKCVEADIENGIPCKRCRAGNLNCVFEESLRGKKSNRGKKSEAMAKSLKKMEETLHSVLRSIHNPDLARLAGNLPGGEGNDVIPSFSPSAGGMNLDPSLAGAGQTHGEPSRQQMYTPTLTTPNPIQAAPSSMSQPPMTALEFAKLLRKSNNILSPADISGSAAYSPGQASTTGSMLSSGPPCVPLPEQGNTKTPLTLSPRLQSLPDNAINPLGLLAEASLQNSHRKKSFSGPRGAGMSDIRSAMGPSSSADAGAGRAGSVAGERGTGAAQVGAEERGESALDDEDDESGEGREKTAAKRGSMSAGSGDAPRFGVSHEGYFRPGGMTIVPLRAVMLERELKPEILTFITPDEVHDLFDIFYSRIHPQVPVLSKVLHTPSSVCSRSPFLLTTVCAIASRYYDKKRDLYPRLAAVARRLVWEMSAKGFKSVEAIQGFLLQACYTLSPTERWEQDQSYMLLGMAVRMGLDLNLYRKNEHGKVFTDEDRTRAYEIQNRERTWILAVALDTSRSAQMGKPCTAVTDVVIQSAQSPMWYQGPYSQPEDIQLAGYLQLQRIIYRALQIINPPSQATNGLAPSLDYNAVLRIFQEELDGWERWCTAPYNEITTPVGGASRGTVEFYYRYNSLLLASFGLENALQRNPIDIPTFFHKVYESAWAISEITINALAATQEISYFTDSQNVFLSYAMLSLLKLLKPEFRKYISDPQKILDRVNDVIDVMNEASRDPQHSPGLYAVLLRSIVNSKRDDMKNEPKTNAERSQNLVFSMHPSSSGVVNPQQLLADPANPNIVANGNNGAQSVSIDLMVDGDDNGMFRRLTSFVAEPAKPIIQTSNAQNPAGPTLAAQHEASMPSTPATAFSTGPQYAQLDGKGNAPHWNRGNSTAASINTSVEAVPTEFNSMSATPVTSRPSAGHHNLLNGLWNQMNHGYSEGNTELPQQPMQQLQQTQQPQYDLNNMFGIQDLHWDSSLLLPGFDGFGNLELSGGLIHTRFGSGFISPSFTPMASRQGSPRQSSATLQTPHPNSNLPPPPGPQ</sequence>
<accession>A0ACC2X3V5</accession>
<reference evidence="1" key="1">
    <citation type="submission" date="2023-04" db="EMBL/GenBank/DDBJ databases">
        <title>Draft Genome sequencing of Naganishia species isolated from polar environments using Oxford Nanopore Technology.</title>
        <authorList>
            <person name="Leo P."/>
            <person name="Venkateswaran K."/>
        </authorList>
    </citation>
    <scope>NUCLEOTIDE SEQUENCE</scope>
    <source>
        <strain evidence="1">MNA-CCFEE 5425</strain>
    </source>
</reference>
<proteinExistence type="predicted"/>